<evidence type="ECO:0000313" key="1">
    <source>
        <dbReference type="EMBL" id="SIT25480.1"/>
    </source>
</evidence>
<proteinExistence type="predicted"/>
<gene>
    <name evidence="1" type="ORF">SAMN05421785_11636</name>
</gene>
<dbReference type="RefSeq" id="WP_076395906.1">
    <property type="nucleotide sequence ID" value="NZ_FTOV01000016.1"/>
</dbReference>
<dbReference type="AlphaFoldDB" id="A0A1N7QRE1"/>
<dbReference type="Proteomes" id="UP000185781">
    <property type="component" value="Unassembled WGS sequence"/>
</dbReference>
<reference evidence="1 2" key="1">
    <citation type="submission" date="2017-01" db="EMBL/GenBank/DDBJ databases">
        <authorList>
            <person name="Mah S.A."/>
            <person name="Swanson W.J."/>
            <person name="Moy G.W."/>
            <person name="Vacquier V.D."/>
        </authorList>
    </citation>
    <scope>NUCLEOTIDE SEQUENCE [LARGE SCALE GENOMIC DNA]</scope>
    <source>
        <strain evidence="1 2">DSM 18014</strain>
    </source>
</reference>
<organism evidence="1 2">
    <name type="scientific">Chryseobacterium gambrini</name>
    <dbReference type="NCBI Taxonomy" id="373672"/>
    <lineage>
        <taxon>Bacteria</taxon>
        <taxon>Pseudomonadati</taxon>
        <taxon>Bacteroidota</taxon>
        <taxon>Flavobacteriia</taxon>
        <taxon>Flavobacteriales</taxon>
        <taxon>Weeksellaceae</taxon>
        <taxon>Chryseobacterium group</taxon>
        <taxon>Chryseobacterium</taxon>
    </lineage>
</organism>
<sequence length="512" mass="58198">MAKLLYYFPLDNLVNNDIVNNYKTQVQSGLQNSALNVDFDEYKGSYLNFKDKTQLELNFKKSIGKEGTLINFFFNYHKKNSSEALNLITIGDKILSVIKSNNRNAVSFKSNVRINDEDFRIRENHWFNASVYYNSSGNIELYLTDDNFLVLKKAIISFNDAAEDQNIIVGGNKDGDQLRIADLSVYNDVSKDEIENLVNTSIGKHLTLLSKSTLIDTVSFTLSNNSAFDKLVIENDPKPLSFELLPGEMTIERQDNSAAKLKVKKGFFQYSAVQTNKTEESDDLHISFSFKNQNTENTNLTAVLNDLSIVNRLDQERILVQLEMYNITLTKDEFSKTYTKSQPLIIDKVFEIMDIRGENESPFEVFILGNDTLYNGTANEAQTIRLAISNTTELDLKLSENSGFRITGNFFTILENDAKQTNNTKLLEHQSFTTIPAKPKSTDNDFLCFQKEYLLKKGTSIIMEISGLKAKQSAPANPSGAYPFYLEYKNIPGYRNGKMKFHIKTGKIFYSL</sequence>
<dbReference type="OrthoDB" id="1275025at2"/>
<name>A0A1N7QRE1_9FLAO</name>
<dbReference type="EMBL" id="FTOV01000016">
    <property type="protein sequence ID" value="SIT25480.1"/>
    <property type="molecule type" value="Genomic_DNA"/>
</dbReference>
<evidence type="ECO:0000313" key="2">
    <source>
        <dbReference type="Proteomes" id="UP000185781"/>
    </source>
</evidence>
<dbReference type="STRING" id="373672.SAMN05421785_11636"/>
<accession>A0A1N7QRE1</accession>
<protein>
    <submittedName>
        <fullName evidence="1">Uncharacterized protein</fullName>
    </submittedName>
</protein>